<evidence type="ECO:0000313" key="3">
    <source>
        <dbReference type="RefSeq" id="XP_027455916.1"/>
    </source>
</evidence>
<sequence length="138" mass="14308">MPPPLPAPVPRAGQSGRHRPAAPVSPREREPERTPTPPSCYGAETMRARRAAARAFPGAPGRRSQSSSSSGAGADAAARSRGTRTASPGERPDSPGPRACGARGSGLFPRIKTVAAPSRKLVGFPLNPFPVLKVKQSL</sequence>
<dbReference type="RefSeq" id="XP_027455916.1">
    <property type="nucleotide sequence ID" value="XM_027600115.1"/>
</dbReference>
<keyword evidence="2" id="KW-1185">Reference proteome</keyword>
<accession>A0A6J2DJS1</accession>
<evidence type="ECO:0000256" key="1">
    <source>
        <dbReference type="SAM" id="MobiDB-lite"/>
    </source>
</evidence>
<feature type="region of interest" description="Disordered" evidence="1">
    <location>
        <begin position="1"/>
        <end position="105"/>
    </location>
</feature>
<proteinExistence type="predicted"/>
<protein>
    <submittedName>
        <fullName evidence="3">ESX-1 secretion-associated protein EspK-like</fullName>
    </submittedName>
</protein>
<dbReference type="KEGG" id="zca:113925596"/>
<organism evidence="2 3">
    <name type="scientific">Zalophus californianus</name>
    <name type="common">California sealion</name>
    <dbReference type="NCBI Taxonomy" id="9704"/>
    <lineage>
        <taxon>Eukaryota</taxon>
        <taxon>Metazoa</taxon>
        <taxon>Chordata</taxon>
        <taxon>Craniata</taxon>
        <taxon>Vertebrata</taxon>
        <taxon>Euteleostomi</taxon>
        <taxon>Mammalia</taxon>
        <taxon>Eutheria</taxon>
        <taxon>Laurasiatheria</taxon>
        <taxon>Carnivora</taxon>
        <taxon>Caniformia</taxon>
        <taxon>Pinnipedia</taxon>
        <taxon>Otariidae</taxon>
        <taxon>Zalophus</taxon>
    </lineage>
</organism>
<name>A0A6J2DJS1_ZALCA</name>
<feature type="compositionally biased region" description="Low complexity" evidence="1">
    <location>
        <begin position="53"/>
        <end position="87"/>
    </location>
</feature>
<dbReference type="AlphaFoldDB" id="A0A6J2DJS1"/>
<dbReference type="GeneID" id="113925596"/>
<evidence type="ECO:0000313" key="2">
    <source>
        <dbReference type="Proteomes" id="UP000515165"/>
    </source>
</evidence>
<dbReference type="Proteomes" id="UP000515165">
    <property type="component" value="Chromosome 4"/>
</dbReference>
<gene>
    <name evidence="3" type="primary">LOC113925596</name>
</gene>
<reference evidence="3" key="1">
    <citation type="submission" date="2025-08" db="UniProtKB">
        <authorList>
            <consortium name="RefSeq"/>
        </authorList>
    </citation>
    <scope>IDENTIFICATION</scope>
    <source>
        <tissue evidence="3">Blood</tissue>
    </source>
</reference>